<reference evidence="3" key="2">
    <citation type="journal article" date="2020" name="Data Brief">
        <title>Transcriptome dataset of Babesia bovis life stages within vertebrate and invertebrate hosts.</title>
        <authorList>
            <person name="Ueti M.W."/>
            <person name="Johnson W.C."/>
            <person name="Kappmeyer L.S."/>
            <person name="Herndon D.R."/>
            <person name="Mousel M.R."/>
            <person name="Reif K.E."/>
            <person name="Taus N.S."/>
            <person name="Ifeonu O.O."/>
            <person name="Silva J.C."/>
            <person name="Suarez C.E."/>
            <person name="Brayton K.A."/>
        </authorList>
    </citation>
    <scope>NUCLEOTIDE SEQUENCE [LARGE SCALE GENOMIC DNA]</scope>
</reference>
<protein>
    <recommendedName>
        <fullName evidence="4">Sfi1 spindle body domain-containing protein</fullName>
    </recommendedName>
</protein>
<dbReference type="GeneID" id="5477560"/>
<feature type="compositionally biased region" description="Polar residues" evidence="1">
    <location>
        <begin position="1"/>
        <end position="24"/>
    </location>
</feature>
<evidence type="ECO:0000313" key="3">
    <source>
        <dbReference type="Proteomes" id="UP000002173"/>
    </source>
</evidence>
<feature type="region of interest" description="Disordered" evidence="1">
    <location>
        <begin position="343"/>
        <end position="366"/>
    </location>
</feature>
<keyword evidence="3" id="KW-1185">Reference proteome</keyword>
<dbReference type="RefSeq" id="XP_001609341.1">
    <property type="nucleotide sequence ID" value="XM_001609291.1"/>
</dbReference>
<feature type="region of interest" description="Disordered" evidence="1">
    <location>
        <begin position="1"/>
        <end position="31"/>
    </location>
</feature>
<dbReference type="OMA" id="FKHWRNT"/>
<name>A7AVE7_BABBO</name>
<dbReference type="eggNOG" id="ENOG502T3UR">
    <property type="taxonomic scope" value="Eukaryota"/>
</dbReference>
<dbReference type="STRING" id="5865.A7AVE7"/>
<dbReference type="Proteomes" id="UP000002173">
    <property type="component" value="Unassembled WGS sequence"/>
</dbReference>
<gene>
    <name evidence="2" type="ORF">BBOV_IV001760</name>
</gene>
<evidence type="ECO:0000313" key="2">
    <source>
        <dbReference type="EMBL" id="EDO05773.1"/>
    </source>
</evidence>
<reference evidence="2 3" key="1">
    <citation type="journal article" date="2007" name="PLoS Pathog.">
        <title>Genome sequence of Babesia bovis and comparative analysis of apicomplexan hemoprotozoa.</title>
        <authorList>
            <person name="Brayton K.A."/>
            <person name="Lau A.O.T."/>
            <person name="Herndon D.R."/>
            <person name="Hannick L."/>
            <person name="Kappmeyer L.S."/>
            <person name="Berens S.J."/>
            <person name="Bidwell S.L."/>
            <person name="Brown W.C."/>
            <person name="Crabtree J."/>
            <person name="Fadrosh D."/>
            <person name="Feldblum T."/>
            <person name="Forberger H.A."/>
            <person name="Haas B.J."/>
            <person name="Howell J.M."/>
            <person name="Khouri H."/>
            <person name="Koo H."/>
            <person name="Mann D.J."/>
            <person name="Norimine J."/>
            <person name="Paulsen I.T."/>
            <person name="Radune D."/>
            <person name="Ren Q."/>
            <person name="Smith R.K. Jr."/>
            <person name="Suarez C.E."/>
            <person name="White O."/>
            <person name="Wortman J.R."/>
            <person name="Knowles D.P. Jr."/>
            <person name="McElwain T.F."/>
            <person name="Nene V.M."/>
        </authorList>
    </citation>
    <scope>NUCLEOTIDE SEQUENCE [LARGE SCALE GENOMIC DNA]</scope>
    <source>
        <strain evidence="2">T2Bo</strain>
    </source>
</reference>
<comment type="caution">
    <text evidence="2">The sequence shown here is derived from an EMBL/GenBank/DDBJ whole genome shotgun (WGS) entry which is preliminary data.</text>
</comment>
<reference evidence="3" key="3">
    <citation type="journal article" date="2021" name="Int. J. Parasitol.">
        <title>Comparative analysis of gene expression between Babesia bovis blood stages and kinetes allowed by improved genome annotation.</title>
        <authorList>
            <person name="Ueti M.W."/>
            <person name="Johnson W.C."/>
            <person name="Kappmeyer L.S."/>
            <person name="Herndon D.R."/>
            <person name="Mousel M.R."/>
            <person name="Reif K.E."/>
            <person name="Taus N.S."/>
            <person name="Ifeonu O.O."/>
            <person name="Silva J.C."/>
            <person name="Suarez C.E."/>
            <person name="Brayton K.A."/>
        </authorList>
    </citation>
    <scope>NUCLEOTIDE SEQUENCE [LARGE SCALE GENOMIC DNA]</scope>
</reference>
<evidence type="ECO:0000256" key="1">
    <source>
        <dbReference type="SAM" id="MobiDB-lite"/>
    </source>
</evidence>
<dbReference type="VEuPathDB" id="PiroplasmaDB:BBOV_IV001760"/>
<dbReference type="KEGG" id="bbo:BBOV_IV001760"/>
<organism evidence="2 3">
    <name type="scientific">Babesia bovis</name>
    <dbReference type="NCBI Taxonomy" id="5865"/>
    <lineage>
        <taxon>Eukaryota</taxon>
        <taxon>Sar</taxon>
        <taxon>Alveolata</taxon>
        <taxon>Apicomplexa</taxon>
        <taxon>Aconoidasida</taxon>
        <taxon>Piroplasmida</taxon>
        <taxon>Babesiidae</taxon>
        <taxon>Babesia</taxon>
    </lineage>
</organism>
<evidence type="ECO:0008006" key="4">
    <source>
        <dbReference type="Google" id="ProtNLM"/>
    </source>
</evidence>
<sequence>MVVNRLSNKYQRPQCSPEQSSATSKLDKHKEFQEDVKEVSQRYDKHFQGKRHKNGHKKKVSVGTQYPSVGILNVKSKRANLESICRYQAFRKWAHSYHGSVSKTIGEEIANAYYTKSRYGMTLKAFSAAVLHKRIVEAKSKAEAFALRTLLTRWKEIAENSAQTRCDTGYVTIFYQSSLASRVFKAFKLNLNNRKNQNQHLHRFVELLEKTLVVNGLNPLREFANQQNKMDSCESEIASNRIIHLKGIVFNVIRCTYRYRKASDMLGTTYRCMLLRIGWERINGQHVLNVEKENSIREVISRDVALKALFSWFSATKEKQASVYRSFILKYKTFCALKRNVEHQSDSGSDSPIFDDNEPDVPSKHPSKIRSILAHKRGIINSTGRICKVLQNGYKRLFIDALRNNSIMVAKELERGHYATDVNNQMLAKRVFRSWFIYINMRRKRTDMKIMADQNYKAFLLSMSYELIRKAYIARVKSFNDALLNFKKNQNARALWTHFTAFRTAVSRVSHLKQKQEEIQNMCYATVKMSVLNYIESVMRKKLSIKLQQVAKLGSVYPKMDENIFSTLVYHYQKLMYYDYPENTSMFKAFRNKTLMENLMMVITKPLRSECVIFMHFLSGRKTRAFELSKDWGLYHDDLVVQVCRLLKPADVSELQSTYANQVYTIVEQGIPQLKLGYSKLPNGNFMAHEVNKDNDGLQDRTDDLIEEREYDSENSTDDTTVDSHNDKYLVPPMNESYPDIPKWAIELLQKLMYATVFGHVSLKSQRFVNTGRCTAFELLLSGMPIWRLINGTIIKNRCALAFKYWMKSCTESALKRGQLIEKYDAISLWANIAKRKKWFSFWLEVTRISRTNRIVEKLQKCIQFVTILNDFVVRSLRIVFMRMHLKCILAIADKKERMHYIRIVPKAVSVACREVDALSEIEAIRTYFVIDTQFRNWRMHTQWHIEVTRHADKFYRGLFLQKAWDAIEATYIRRKNEKEALALSMETELTMLRKDSLIGSWHKATRCRLAVMALKPTREDLLRSCFIYWYSYAKNEVRLANIFDVIRQERNEHALYTVFTTMQILLNRSRAIQEFQKRMTHTSSMQNKEHVFTGWYEFCKRMKNLHSIGAVIKQQRDGVIKEQIFTTIYQITKLKLISVHNVKDKTFRTMIVTAFSSKLSRILDNYWNRTKQTECRHFFEIQRAMKKVEINCAEMIVNRNDVYMALASLSKIRHTRVSIGLNALQINAELNTKFKIVLQNHNRIVKMNLFRYWKRCAYFGKRAAMANLQNASRVNAVPMSAEDGNDESQPVDLDLWNEDRMDIYCLLLTCFKHWRNTTLMLPDVDANGVIEQFQNYYRMKEGIDLLNIHVLTNLWRRTCKNRIKIFKDRMEDKCKLMVFHHWKSIANHNAVLRTYEG</sequence>
<dbReference type="EMBL" id="AAXT01000004">
    <property type="protein sequence ID" value="EDO05773.1"/>
    <property type="molecule type" value="Genomic_DNA"/>
</dbReference>
<dbReference type="InParanoid" id="A7AVE7"/>
<proteinExistence type="predicted"/>
<accession>A7AVE7</accession>